<organism evidence="2 3">
    <name type="scientific">Falsiroseomonas stagni DSM 19981</name>
    <dbReference type="NCBI Taxonomy" id="1123062"/>
    <lineage>
        <taxon>Bacteria</taxon>
        <taxon>Pseudomonadati</taxon>
        <taxon>Pseudomonadota</taxon>
        <taxon>Alphaproteobacteria</taxon>
        <taxon>Acetobacterales</taxon>
        <taxon>Roseomonadaceae</taxon>
        <taxon>Falsiroseomonas</taxon>
    </lineage>
</organism>
<dbReference type="EMBL" id="FOSQ01000001">
    <property type="protein sequence ID" value="SFK29838.1"/>
    <property type="molecule type" value="Genomic_DNA"/>
</dbReference>
<evidence type="ECO:0000313" key="3">
    <source>
        <dbReference type="Proteomes" id="UP000199473"/>
    </source>
</evidence>
<evidence type="ECO:0000259" key="1">
    <source>
        <dbReference type="Pfam" id="PF00534"/>
    </source>
</evidence>
<dbReference type="Gene3D" id="3.40.50.2000">
    <property type="entry name" value="Glycogen Phosphorylase B"/>
    <property type="match status" value="2"/>
</dbReference>
<name>A0A1I3YD89_9PROT</name>
<feature type="domain" description="Glycosyl transferase family 1" evidence="1">
    <location>
        <begin position="187"/>
        <end position="336"/>
    </location>
</feature>
<gene>
    <name evidence="2" type="ORF">SAMN02745775_1011193</name>
</gene>
<keyword evidence="2" id="KW-0808">Transferase</keyword>
<dbReference type="STRING" id="1123062.SAMN02745775_1011193"/>
<proteinExistence type="predicted"/>
<dbReference type="PANTHER" id="PTHR12526:SF635">
    <property type="entry name" value="GLYCOSYL TRANSFERASE GROUP 1"/>
    <property type="match status" value="1"/>
</dbReference>
<sequence>MPFDATPQGPTTPTAPLLCILPADGREPAELASLRRMGWPIVTLALADGPAPASSLARMNPLALARASHFAFAQRDLPPRDALRQGARIAAAFRAHGCGAIHATAADATATAALVGARLAGAPASLIVRDGDGQDLARKLRAADIVFATGATMAGRLRALAPQIALRTLPLAVDIPADATPGPRNARLLCLASMDSAAGLRPLLAALALLPADQRPVVDVIGSGPLFDTLRAEALEAGVSDHARFLGARPADWLAAEGPRYLGFVAPDASAGDALRAMALRLPVIGPATPGMRDVVAADCGHLVPPGDMPALARALRWLTILPNDQRRLMGEAGRDRVLGGHTTAIRAAALAQGLATMAAAATARLAA</sequence>
<dbReference type="AlphaFoldDB" id="A0A1I3YD89"/>
<accession>A0A1I3YD89</accession>
<dbReference type="Proteomes" id="UP000199473">
    <property type="component" value="Unassembled WGS sequence"/>
</dbReference>
<reference evidence="2 3" key="1">
    <citation type="submission" date="2016-10" db="EMBL/GenBank/DDBJ databases">
        <authorList>
            <person name="de Groot N.N."/>
        </authorList>
    </citation>
    <scope>NUCLEOTIDE SEQUENCE [LARGE SCALE GENOMIC DNA]</scope>
    <source>
        <strain evidence="2 3">DSM 19981</strain>
    </source>
</reference>
<dbReference type="InterPro" id="IPR001296">
    <property type="entry name" value="Glyco_trans_1"/>
</dbReference>
<protein>
    <submittedName>
        <fullName evidence="2">Glycosyl transferases group 1</fullName>
    </submittedName>
</protein>
<dbReference type="PANTHER" id="PTHR12526">
    <property type="entry name" value="GLYCOSYLTRANSFERASE"/>
    <property type="match status" value="1"/>
</dbReference>
<dbReference type="GO" id="GO:0016757">
    <property type="term" value="F:glycosyltransferase activity"/>
    <property type="evidence" value="ECO:0007669"/>
    <property type="project" value="InterPro"/>
</dbReference>
<keyword evidence="3" id="KW-1185">Reference proteome</keyword>
<dbReference type="SUPFAM" id="SSF53756">
    <property type="entry name" value="UDP-Glycosyltransferase/glycogen phosphorylase"/>
    <property type="match status" value="1"/>
</dbReference>
<dbReference type="Pfam" id="PF00534">
    <property type="entry name" value="Glycos_transf_1"/>
    <property type="match status" value="1"/>
</dbReference>
<dbReference type="RefSeq" id="WP_092956770.1">
    <property type="nucleotide sequence ID" value="NZ_FOSQ01000001.1"/>
</dbReference>
<evidence type="ECO:0000313" key="2">
    <source>
        <dbReference type="EMBL" id="SFK29838.1"/>
    </source>
</evidence>